<proteinExistence type="predicted"/>
<evidence type="ECO:0000256" key="3">
    <source>
        <dbReference type="ARBA" id="ARBA00022827"/>
    </source>
</evidence>
<evidence type="ECO:0000259" key="5">
    <source>
        <dbReference type="Pfam" id="PF07992"/>
    </source>
</evidence>
<feature type="domain" description="Reductase C-terminal" evidence="6">
    <location>
        <begin position="323"/>
        <end position="407"/>
    </location>
</feature>
<dbReference type="GO" id="GO:0016651">
    <property type="term" value="F:oxidoreductase activity, acting on NAD(P)H"/>
    <property type="evidence" value="ECO:0007669"/>
    <property type="project" value="TreeGrafter"/>
</dbReference>
<dbReference type="InterPro" id="IPR023753">
    <property type="entry name" value="FAD/NAD-binding_dom"/>
</dbReference>
<keyword evidence="4" id="KW-0560">Oxidoreductase</keyword>
<evidence type="ECO:0000313" key="8">
    <source>
        <dbReference type="Proteomes" id="UP000032668"/>
    </source>
</evidence>
<dbReference type="STRING" id="1120923.SAMN02746095_02831"/>
<dbReference type="GO" id="GO:0005737">
    <property type="term" value="C:cytoplasm"/>
    <property type="evidence" value="ECO:0007669"/>
    <property type="project" value="TreeGrafter"/>
</dbReference>
<organism evidence="7 8">
    <name type="scientific">Acidocella aminolytica 101 = DSM 11237</name>
    <dbReference type="NCBI Taxonomy" id="1120923"/>
    <lineage>
        <taxon>Bacteria</taxon>
        <taxon>Pseudomonadati</taxon>
        <taxon>Pseudomonadota</taxon>
        <taxon>Alphaproteobacteria</taxon>
        <taxon>Acetobacterales</taxon>
        <taxon>Acidocellaceae</taxon>
        <taxon>Acidocella</taxon>
    </lineage>
</organism>
<dbReference type="InterPro" id="IPR050446">
    <property type="entry name" value="FAD-oxidoreductase/Apoptosis"/>
</dbReference>
<evidence type="ECO:0000313" key="7">
    <source>
        <dbReference type="EMBL" id="GAN80938.1"/>
    </source>
</evidence>
<dbReference type="Gene3D" id="3.50.50.60">
    <property type="entry name" value="FAD/NAD(P)-binding domain"/>
    <property type="match status" value="2"/>
</dbReference>
<dbReference type="PANTHER" id="PTHR43557">
    <property type="entry name" value="APOPTOSIS-INDUCING FACTOR 1"/>
    <property type="match status" value="1"/>
</dbReference>
<name>A0A0D6PIA5_9PROT</name>
<sequence length="409" mass="43521">MFTSDVLIVGGGQAGATAAITLRQIGFGGSVTILEATADLPYERPPLSKSYILGKRNFESNLIRPARFWAEQKISIFTNAAVIAIDPARLQVTLTDGRVIGFGNLLWAAGGTPRRLTCPGAKLSGIFTLHDKLDADAIAARLGAPRRAVIVGGGYIGLEMASVLRKLGHHVTVLEAQERVLARVAGETLSRFVETEHRAHGVEVFLNAQLRELHGTNGEVTTAVLADGRELPADLVVAGIGITPLVAPLLEAGAAGGNGVEVDEFCATSLPGIYAAGDGARHRNRFALNEWVRLESVQNATDQAITAAHAIAGQSKPYAALPWFWSNQYDLRLQSAGLNMGHDTTLLRGDLAARSFSILYLKEGKVIALDCVNCTKDYAAGKPLVLNHARLDVVRASDNNIPLKEALAS</sequence>
<dbReference type="PRINTS" id="PR00411">
    <property type="entry name" value="PNDRDTASEI"/>
</dbReference>
<dbReference type="InterPro" id="IPR036188">
    <property type="entry name" value="FAD/NAD-bd_sf"/>
</dbReference>
<dbReference type="OrthoDB" id="7809559at2"/>
<gene>
    <name evidence="7" type="ORF">Aam_066_002</name>
</gene>
<dbReference type="InterPro" id="IPR028202">
    <property type="entry name" value="Reductase_C"/>
</dbReference>
<dbReference type="EMBL" id="BANC01000064">
    <property type="protein sequence ID" value="GAN80938.1"/>
    <property type="molecule type" value="Genomic_DNA"/>
</dbReference>
<dbReference type="Proteomes" id="UP000032668">
    <property type="component" value="Unassembled WGS sequence"/>
</dbReference>
<comment type="cofactor">
    <cofactor evidence="1">
        <name>FAD</name>
        <dbReference type="ChEBI" id="CHEBI:57692"/>
    </cofactor>
</comment>
<accession>A0A0D6PIA5</accession>
<dbReference type="Pfam" id="PF14759">
    <property type="entry name" value="Reductase_C"/>
    <property type="match status" value="1"/>
</dbReference>
<protein>
    <submittedName>
        <fullName evidence="7">FAD dependent pyridine nucleotide-disulfide oxidoreductase/ferredoxin reductase</fullName>
    </submittedName>
</protein>
<dbReference type="SUPFAM" id="SSF55424">
    <property type="entry name" value="FAD/NAD-linked reductases, dimerisation (C-terminal) domain"/>
    <property type="match status" value="1"/>
</dbReference>
<dbReference type="Pfam" id="PF07992">
    <property type="entry name" value="Pyr_redox_2"/>
    <property type="match status" value="1"/>
</dbReference>
<dbReference type="AlphaFoldDB" id="A0A0D6PIA5"/>
<feature type="domain" description="FAD/NAD(P)-binding" evidence="5">
    <location>
        <begin position="5"/>
        <end position="304"/>
    </location>
</feature>
<dbReference type="PRINTS" id="PR00368">
    <property type="entry name" value="FADPNR"/>
</dbReference>
<evidence type="ECO:0000259" key="6">
    <source>
        <dbReference type="Pfam" id="PF14759"/>
    </source>
</evidence>
<evidence type="ECO:0000256" key="2">
    <source>
        <dbReference type="ARBA" id="ARBA00022630"/>
    </source>
</evidence>
<evidence type="ECO:0000256" key="4">
    <source>
        <dbReference type="ARBA" id="ARBA00023002"/>
    </source>
</evidence>
<dbReference type="PANTHER" id="PTHR43557:SF2">
    <property type="entry name" value="RIESKE DOMAIN-CONTAINING PROTEIN-RELATED"/>
    <property type="match status" value="1"/>
</dbReference>
<keyword evidence="2" id="KW-0285">Flavoprotein</keyword>
<dbReference type="InterPro" id="IPR016156">
    <property type="entry name" value="FAD/NAD-linked_Rdtase_dimer_sf"/>
</dbReference>
<dbReference type="RefSeq" id="WP_048879332.1">
    <property type="nucleotide sequence ID" value="NZ_BANC01000064.1"/>
</dbReference>
<reference evidence="7 8" key="1">
    <citation type="submission" date="2012-11" db="EMBL/GenBank/DDBJ databases">
        <title>Whole genome sequence of Acidocella aminolytica 101 = DSM 11237.</title>
        <authorList>
            <person name="Azuma Y."/>
            <person name="Higashiura N."/>
            <person name="Hirakawa H."/>
            <person name="Matsushita K."/>
        </authorList>
    </citation>
    <scope>NUCLEOTIDE SEQUENCE [LARGE SCALE GENOMIC DNA]</scope>
    <source>
        <strain evidence="8">101 / DSM 11237</strain>
    </source>
</reference>
<comment type="caution">
    <text evidence="7">The sequence shown here is derived from an EMBL/GenBank/DDBJ whole genome shotgun (WGS) entry which is preliminary data.</text>
</comment>
<evidence type="ECO:0000256" key="1">
    <source>
        <dbReference type="ARBA" id="ARBA00001974"/>
    </source>
</evidence>
<keyword evidence="3" id="KW-0274">FAD</keyword>
<dbReference type="SUPFAM" id="SSF51905">
    <property type="entry name" value="FAD/NAD(P)-binding domain"/>
    <property type="match status" value="1"/>
</dbReference>
<keyword evidence="8" id="KW-1185">Reference proteome</keyword>
<dbReference type="Gene3D" id="3.30.390.30">
    <property type="match status" value="1"/>
</dbReference>